<keyword evidence="3" id="KW-1185">Reference proteome</keyword>
<name>A0A4P1QRJ1_LUPAN</name>
<evidence type="ECO:0000313" key="2">
    <source>
        <dbReference type="EMBL" id="OIV93025.1"/>
    </source>
</evidence>
<feature type="region of interest" description="Disordered" evidence="1">
    <location>
        <begin position="176"/>
        <end position="299"/>
    </location>
</feature>
<evidence type="ECO:0000313" key="3">
    <source>
        <dbReference type="Proteomes" id="UP000188354"/>
    </source>
</evidence>
<sequence length="299" mass="34744">MQNQSEKQVSQLSDKLKGKEETCSTLQQKVKELEKKLKEQIQSETASYQQKVLELEKKLKDELQRSESQTAILKDKLKELERKLKEQDQSSELSFYCQQVKELETKLKEQDQSSELSLLRQHVKELERKLEEQEQSSELSLLRQQVKELEDRYREREQQWQQTHCLVEAAKATPDIGKGCKTSEECPSEIDPHILKSSNSTNRQINQGSTLFKGNDSAHQIKSKRVFRSNDIENNYGMPSLHNRKVIRKSDPPMAGRGVRPTTRSVTTTQPPLSHKRASTSRDVQGIKERDSKKKIWNR</sequence>
<dbReference type="Proteomes" id="UP000188354">
    <property type="component" value="Chromosome LG18"/>
</dbReference>
<feature type="compositionally biased region" description="Polar residues" evidence="1">
    <location>
        <begin position="262"/>
        <end position="272"/>
    </location>
</feature>
<organism evidence="2 3">
    <name type="scientific">Lupinus angustifolius</name>
    <name type="common">Narrow-leaved blue lupine</name>
    <dbReference type="NCBI Taxonomy" id="3871"/>
    <lineage>
        <taxon>Eukaryota</taxon>
        <taxon>Viridiplantae</taxon>
        <taxon>Streptophyta</taxon>
        <taxon>Embryophyta</taxon>
        <taxon>Tracheophyta</taxon>
        <taxon>Spermatophyta</taxon>
        <taxon>Magnoliopsida</taxon>
        <taxon>eudicotyledons</taxon>
        <taxon>Gunneridae</taxon>
        <taxon>Pentapetalae</taxon>
        <taxon>rosids</taxon>
        <taxon>fabids</taxon>
        <taxon>Fabales</taxon>
        <taxon>Fabaceae</taxon>
        <taxon>Papilionoideae</taxon>
        <taxon>50 kb inversion clade</taxon>
        <taxon>genistoids sensu lato</taxon>
        <taxon>core genistoids</taxon>
        <taxon>Genisteae</taxon>
        <taxon>Lupinus</taxon>
    </lineage>
</organism>
<feature type="compositionally biased region" description="Polar residues" evidence="1">
    <location>
        <begin position="1"/>
        <end position="13"/>
    </location>
</feature>
<dbReference type="STRING" id="3871.A0A4P1QRJ1"/>
<dbReference type="Gramene" id="OIV93025">
    <property type="protein sequence ID" value="OIV93025"/>
    <property type="gene ID" value="TanjilG_20687"/>
</dbReference>
<protein>
    <submittedName>
        <fullName evidence="2">Uncharacterized protein</fullName>
    </submittedName>
</protein>
<evidence type="ECO:0000256" key="1">
    <source>
        <dbReference type="SAM" id="MobiDB-lite"/>
    </source>
</evidence>
<gene>
    <name evidence="2" type="ORF">TanjilG_20687</name>
</gene>
<feature type="compositionally biased region" description="Basic and acidic residues" evidence="1">
    <location>
        <begin position="285"/>
        <end position="299"/>
    </location>
</feature>
<accession>A0A4P1QRJ1</accession>
<dbReference type="OrthoDB" id="3176171at2759"/>
<proteinExistence type="predicted"/>
<feature type="compositionally biased region" description="Polar residues" evidence="1">
    <location>
        <begin position="196"/>
        <end position="220"/>
    </location>
</feature>
<feature type="region of interest" description="Disordered" evidence="1">
    <location>
        <begin position="1"/>
        <end position="22"/>
    </location>
</feature>
<dbReference type="AlphaFoldDB" id="A0A4P1QRJ1"/>
<reference evidence="2 3" key="1">
    <citation type="journal article" date="2017" name="Plant Biotechnol. J.">
        <title>A comprehensive draft genome sequence for lupin (Lupinus angustifolius), an emerging health food: insights into plant-microbe interactions and legume evolution.</title>
        <authorList>
            <person name="Hane J.K."/>
            <person name="Ming Y."/>
            <person name="Kamphuis L.G."/>
            <person name="Nelson M.N."/>
            <person name="Garg G."/>
            <person name="Atkins C.A."/>
            <person name="Bayer P.E."/>
            <person name="Bravo A."/>
            <person name="Bringans S."/>
            <person name="Cannon S."/>
            <person name="Edwards D."/>
            <person name="Foley R."/>
            <person name="Gao L.L."/>
            <person name="Harrison M.J."/>
            <person name="Huang W."/>
            <person name="Hurgobin B."/>
            <person name="Li S."/>
            <person name="Liu C.W."/>
            <person name="McGrath A."/>
            <person name="Morahan G."/>
            <person name="Murray J."/>
            <person name="Weller J."/>
            <person name="Jian J."/>
            <person name="Singh K.B."/>
        </authorList>
    </citation>
    <scope>NUCLEOTIDE SEQUENCE [LARGE SCALE GENOMIC DNA]</scope>
    <source>
        <strain evidence="3">cv. Tanjil</strain>
        <tissue evidence="2">Whole plant</tissue>
    </source>
</reference>
<dbReference type="KEGG" id="lang:109332282"/>
<dbReference type="EMBL" id="CM007378">
    <property type="protein sequence ID" value="OIV93025.1"/>
    <property type="molecule type" value="Genomic_DNA"/>
</dbReference>